<feature type="domain" description="GOST seven transmembrane" evidence="8">
    <location>
        <begin position="208"/>
        <end position="452"/>
    </location>
</feature>
<dbReference type="Pfam" id="PF06814">
    <property type="entry name" value="GOST_TM"/>
    <property type="match status" value="1"/>
</dbReference>
<dbReference type="GO" id="GO:0016020">
    <property type="term" value="C:membrane"/>
    <property type="evidence" value="ECO:0007669"/>
    <property type="project" value="UniProtKB-SubCell"/>
</dbReference>
<proteinExistence type="predicted"/>
<dbReference type="InterPro" id="IPR009637">
    <property type="entry name" value="GPR107/GPR108-like"/>
</dbReference>
<evidence type="ECO:0000313" key="10">
    <source>
        <dbReference type="Proteomes" id="UP001239994"/>
    </source>
</evidence>
<keyword evidence="4 7" id="KW-1133">Transmembrane helix</keyword>
<feature type="transmembrane region" description="Helical" evidence="7">
    <location>
        <begin position="316"/>
        <end position="334"/>
    </location>
</feature>
<dbReference type="GO" id="GO:0005794">
    <property type="term" value="C:Golgi apparatus"/>
    <property type="evidence" value="ECO:0007669"/>
    <property type="project" value="TreeGrafter"/>
</dbReference>
<name>A0AAD9DPB7_9TELE</name>
<dbReference type="PANTHER" id="PTHR21229">
    <property type="entry name" value="LUNG SEVEN TRANSMEMBRANE RECEPTOR"/>
    <property type="match status" value="1"/>
</dbReference>
<evidence type="ECO:0000256" key="2">
    <source>
        <dbReference type="ARBA" id="ARBA00022692"/>
    </source>
</evidence>
<evidence type="ECO:0000259" key="8">
    <source>
        <dbReference type="Pfam" id="PF06814"/>
    </source>
</evidence>
<dbReference type="GO" id="GO:0032050">
    <property type="term" value="F:clathrin heavy chain binding"/>
    <property type="evidence" value="ECO:0007669"/>
    <property type="project" value="TreeGrafter"/>
</dbReference>
<feature type="compositionally biased region" description="Basic and acidic residues" evidence="6">
    <location>
        <begin position="111"/>
        <end position="131"/>
    </location>
</feature>
<protein>
    <recommendedName>
        <fullName evidence="8">GOST seven transmembrane domain-containing protein</fullName>
    </recommendedName>
</protein>
<dbReference type="GO" id="GO:0030136">
    <property type="term" value="C:clathrin-coated vesicle"/>
    <property type="evidence" value="ECO:0007669"/>
    <property type="project" value="TreeGrafter"/>
</dbReference>
<dbReference type="GO" id="GO:0072583">
    <property type="term" value="P:clathrin-dependent endocytosis"/>
    <property type="evidence" value="ECO:0007669"/>
    <property type="project" value="TreeGrafter"/>
</dbReference>
<evidence type="ECO:0000256" key="5">
    <source>
        <dbReference type="ARBA" id="ARBA00023136"/>
    </source>
</evidence>
<feature type="non-terminal residue" evidence="9">
    <location>
        <position position="1"/>
    </location>
</feature>
<dbReference type="Proteomes" id="UP001239994">
    <property type="component" value="Unassembled WGS sequence"/>
</dbReference>
<keyword evidence="5 7" id="KW-0472">Membrane</keyword>
<comment type="caution">
    <text evidence="9">The sequence shown here is derived from an EMBL/GenBank/DDBJ whole genome shotgun (WGS) entry which is preliminary data.</text>
</comment>
<dbReference type="InterPro" id="IPR053937">
    <property type="entry name" value="GOST_TM"/>
</dbReference>
<evidence type="ECO:0000256" key="3">
    <source>
        <dbReference type="ARBA" id="ARBA00022729"/>
    </source>
</evidence>
<feature type="region of interest" description="Disordered" evidence="6">
    <location>
        <begin position="106"/>
        <end position="131"/>
    </location>
</feature>
<organism evidence="9 10">
    <name type="scientific">Electrophorus voltai</name>
    <dbReference type="NCBI Taxonomy" id="2609070"/>
    <lineage>
        <taxon>Eukaryota</taxon>
        <taxon>Metazoa</taxon>
        <taxon>Chordata</taxon>
        <taxon>Craniata</taxon>
        <taxon>Vertebrata</taxon>
        <taxon>Euteleostomi</taxon>
        <taxon>Actinopterygii</taxon>
        <taxon>Neopterygii</taxon>
        <taxon>Teleostei</taxon>
        <taxon>Ostariophysi</taxon>
        <taxon>Gymnotiformes</taxon>
        <taxon>Gymnotoidei</taxon>
        <taxon>Gymnotidae</taxon>
        <taxon>Electrophorus</taxon>
    </lineage>
</organism>
<feature type="transmembrane region" description="Helical" evidence="7">
    <location>
        <begin position="346"/>
        <end position="368"/>
    </location>
</feature>
<feature type="transmembrane region" description="Helical" evidence="7">
    <location>
        <begin position="278"/>
        <end position="304"/>
    </location>
</feature>
<feature type="transmembrane region" description="Helical" evidence="7">
    <location>
        <begin position="243"/>
        <end position="266"/>
    </location>
</feature>
<evidence type="ECO:0000256" key="7">
    <source>
        <dbReference type="SAM" id="Phobius"/>
    </source>
</evidence>
<reference evidence="9" key="1">
    <citation type="submission" date="2023-03" db="EMBL/GenBank/DDBJ databases">
        <title>Electrophorus voltai genome.</title>
        <authorList>
            <person name="Bian C."/>
        </authorList>
    </citation>
    <scope>NUCLEOTIDE SEQUENCE</scope>
    <source>
        <strain evidence="9">CB-2022</strain>
        <tissue evidence="9">Muscle</tissue>
    </source>
</reference>
<evidence type="ECO:0000256" key="1">
    <source>
        <dbReference type="ARBA" id="ARBA00004141"/>
    </source>
</evidence>
<accession>A0AAD9DPB7</accession>
<dbReference type="PANTHER" id="PTHR21229:SF12">
    <property type="entry name" value="PROTEIN GPR107"/>
    <property type="match status" value="1"/>
</dbReference>
<dbReference type="AlphaFoldDB" id="A0AAD9DPB7"/>
<evidence type="ECO:0000313" key="9">
    <source>
        <dbReference type="EMBL" id="KAK1787774.1"/>
    </source>
</evidence>
<evidence type="ECO:0000256" key="4">
    <source>
        <dbReference type="ARBA" id="ARBA00022989"/>
    </source>
</evidence>
<evidence type="ECO:0000256" key="6">
    <source>
        <dbReference type="SAM" id="MobiDB-lite"/>
    </source>
</evidence>
<comment type="subcellular location">
    <subcellularLocation>
        <location evidence="1">Membrane</location>
        <topology evidence="1">Multi-pass membrane protein</topology>
    </subcellularLocation>
</comment>
<dbReference type="EMBL" id="JAROKS010000023">
    <property type="protein sequence ID" value="KAK1787774.1"/>
    <property type="molecule type" value="Genomic_DNA"/>
</dbReference>
<feature type="transmembrane region" description="Helical" evidence="7">
    <location>
        <begin position="211"/>
        <end position="231"/>
    </location>
</feature>
<feature type="transmembrane region" description="Helical" evidence="7">
    <location>
        <begin position="396"/>
        <end position="418"/>
    </location>
</feature>
<gene>
    <name evidence="9" type="ORF">P4O66_016255</name>
</gene>
<keyword evidence="3" id="KW-0732">Signal</keyword>
<keyword evidence="2 7" id="KW-0812">Transmembrane</keyword>
<sequence>MSVEMNRFSMTANTEDIDSSTIGFSLARTSSNGFSTYLDDGLDYCVLKKVPSSDSAVVLLLLDFKKNMQVEILIPEAWHRRAFAVRMKTSAEEGSFPRIIPFVPEAEVDDPDGRKEQQPAAKAKREANENKADVTYPLQHQDNSYSFQFYFNVTTDKQQGLYNFYFHNCHSSASATADASTLATLSFNLDISIQEKNPASYLSAGEIPLPKLYICMSVFFFLIGTLWVHVLRTRSADVYKIHWLMAALPFTKSISLVFHAIDYYYISNQGFPIEGWAVVYYITHLLKGALLFITIALIGTGWAFVKHILSDKDKKIFMIVIPLQVLANVAYIIIESTEEGSSEYGLWMEVLFLVDLLCCGAILFPVVWSIRHLQEASATDGKAAINLAQLKLFRHYYVMIVCYIYFTRIIAILIKVIVPFQWKWLYQLLDELATLTFFILTGLKFRPASHNPYLLLSVEDEEDLEMDDVVTTSTAMGEGVKKVKKMVTKRWLFGLVVRGYIYARSQFDTGCGHCPQPLPQMVSEVGQYSEPIGSMLMVKGSSSGVRGWYNVQCEALVRGTGVTPDEGWICEGHMESVKCRAVLPE</sequence>
<keyword evidence="10" id="KW-1185">Reference proteome</keyword>